<evidence type="ECO:0000259" key="1">
    <source>
        <dbReference type="Pfam" id="PF12146"/>
    </source>
</evidence>
<dbReference type="InterPro" id="IPR029058">
    <property type="entry name" value="AB_hydrolase_fold"/>
</dbReference>
<protein>
    <recommendedName>
        <fullName evidence="1">Serine aminopeptidase S33 domain-containing protein</fullName>
    </recommendedName>
</protein>
<dbReference type="PANTHER" id="PTHR39624">
    <property type="entry name" value="PROTEIN INVOLVED IN RIMO-MEDIATED BETA-METHYLTHIOLATION OF RIBOSOMAL PROTEIN S12 YCAO"/>
    <property type="match status" value="1"/>
</dbReference>
<dbReference type="InterPro" id="IPR015946">
    <property type="entry name" value="KH_dom-like_a/b"/>
</dbReference>
<proteinExistence type="predicted"/>
<reference evidence="2" key="1">
    <citation type="journal article" date="2010" name="Nature">
        <title>The dynamic genome of Hydra.</title>
        <authorList>
            <person name="Chapman J.A."/>
            <person name="Kirkness E.F."/>
            <person name="Simakov O."/>
            <person name="Hampson S.E."/>
            <person name="Mitros T."/>
            <person name="Weinmaier T."/>
            <person name="Rattei T."/>
            <person name="Balasubramanian P.G."/>
            <person name="Borman J."/>
            <person name="Busam D."/>
            <person name="Disbennett K."/>
            <person name="Pfannkoch C."/>
            <person name="Sumin N."/>
            <person name="Sutton G."/>
            <person name="Viswanathan L."/>
            <person name="Walenz B."/>
            <person name="Goodstein D.M."/>
            <person name="Hellsten U."/>
            <person name="Kawashima T."/>
            <person name="Prochnik S.E."/>
            <person name="Putnam N.H."/>
            <person name="Shu S."/>
            <person name="Blumberg B."/>
            <person name="Dana C.E."/>
            <person name="Gee L."/>
            <person name="Kibler D.F."/>
            <person name="Law L."/>
            <person name="Lindgens D."/>
            <person name="Martinez D.E."/>
            <person name="Peng J."/>
            <person name="Wigge P.A."/>
            <person name="Bertulat B."/>
            <person name="Guder C."/>
            <person name="Nakamura Y."/>
            <person name="Ozbek S."/>
            <person name="Watanabe H."/>
            <person name="Khalturin K."/>
            <person name="Hemmrich G."/>
            <person name="Franke A."/>
            <person name="Augustin R."/>
            <person name="Fraune S."/>
            <person name="Hayakawa E."/>
            <person name="Hayakawa S."/>
            <person name="Hirose M."/>
            <person name="Hwang J."/>
            <person name="Ikeo K."/>
            <person name="Nishimiya-Fujisawa C."/>
            <person name="Ogura A."/>
            <person name="Takahashi T."/>
            <person name="Steinmetz P.R."/>
            <person name="Zhang X."/>
            <person name="Aufschnaiter R."/>
            <person name="Eder M.K."/>
            <person name="Gorny A.K."/>
            <person name="Salvenmoser W."/>
            <person name="Heimberg A.M."/>
            <person name="Wheeler B.M."/>
            <person name="Peterson K.J."/>
            <person name="Boettger A."/>
            <person name="Tischler P."/>
            <person name="Wolf A."/>
            <person name="Gojobori T."/>
            <person name="Remington K.A."/>
            <person name="Strausberg R.L."/>
            <person name="Venter J."/>
            <person name="Technau U."/>
            <person name="Hobmayer B."/>
            <person name="Bosch T.C."/>
            <person name="Holstein T.W."/>
            <person name="Fujisawa T."/>
            <person name="Bode H.R."/>
            <person name="David C.N."/>
            <person name="Rokhsar D.S."/>
            <person name="Steele R.E."/>
        </authorList>
    </citation>
    <scope>NUCLEOTIDE SEQUENCE</scope>
</reference>
<dbReference type="InterPro" id="IPR003718">
    <property type="entry name" value="OsmC/Ohr_fam"/>
</dbReference>
<dbReference type="Gene3D" id="3.30.300.20">
    <property type="match status" value="1"/>
</dbReference>
<dbReference type="Gene3D" id="3.40.50.1820">
    <property type="entry name" value="alpha/beta hydrolase"/>
    <property type="match status" value="1"/>
</dbReference>
<dbReference type="PANTHER" id="PTHR39624:SF2">
    <property type="entry name" value="OSMC-LIKE PROTEIN"/>
    <property type="match status" value="1"/>
</dbReference>
<dbReference type="Pfam" id="PF12146">
    <property type="entry name" value="Hydrolase_4"/>
    <property type="match status" value="1"/>
</dbReference>
<dbReference type="InterPro" id="IPR022742">
    <property type="entry name" value="Hydrolase_4"/>
</dbReference>
<name>C9YBN9_CURXX</name>
<sequence length="410" mass="43854">MTSLKVEFPGSLGHLLAARLDKPSTLPRAWAVFAHCFTCSKDSKAAAYIARALVEAGFGVLRFDFTGLGGSDGDFANTHFSSNVGDLVSAADWLRSEHGAPALLIGHSLGGAAVLAAAHLIADARAVVTLGAPFDPAQVKHQFGEGLALIESNGEARVTLAGREFTLRREFLDDVASQPQAERIRALRRPLLVLHAPGDTIVGVENARRIFEQALHPKSFVSLDDADHLLNSQSDATYAAGLIAAWAKRYLPDPAPLNEVTSTRGAVPPPVGAVRISDLPGNFAVNVESGRHALVSDEPVEVGGDDLGLGPYDLLLGALGACTAMTLRLYARHKKWPLENVRVTLSHAKIHATDCAECETKEGKIDRIERTVELAGPLDAPQRARLLEIADKCPVHRTLTSEIEVRTHLS</sequence>
<dbReference type="Pfam" id="PF02566">
    <property type="entry name" value="OsmC"/>
    <property type="match status" value="1"/>
</dbReference>
<dbReference type="AlphaFoldDB" id="C9YBN9"/>
<gene>
    <name evidence="2" type="ORF">Csp_A15400</name>
</gene>
<dbReference type="EMBL" id="FN543104">
    <property type="protein sequence ID" value="CBA30087.1"/>
    <property type="molecule type" value="Genomic_DNA"/>
</dbReference>
<organism evidence="2">
    <name type="scientific">Curvibacter symbiont subsp. Hydra magnipapillata</name>
    <dbReference type="NCBI Taxonomy" id="667019"/>
    <lineage>
        <taxon>Bacteria</taxon>
        <taxon>Pseudomonadati</taxon>
        <taxon>Pseudomonadota</taxon>
        <taxon>Betaproteobacteria</taxon>
        <taxon>Burkholderiales</taxon>
        <taxon>Comamonadaceae</taxon>
        <taxon>Curvibacter</taxon>
    </lineage>
</organism>
<dbReference type="SUPFAM" id="SSF82784">
    <property type="entry name" value="OsmC-like"/>
    <property type="match status" value="1"/>
</dbReference>
<accession>C9YBN9</accession>
<evidence type="ECO:0000313" key="2">
    <source>
        <dbReference type="EMBL" id="CBA30087.1"/>
    </source>
</evidence>
<dbReference type="SUPFAM" id="SSF53474">
    <property type="entry name" value="alpha/beta-Hydrolases"/>
    <property type="match status" value="1"/>
</dbReference>
<feature type="domain" description="Serine aminopeptidase S33" evidence="1">
    <location>
        <begin position="41"/>
        <end position="137"/>
    </location>
</feature>
<dbReference type="InterPro" id="IPR036102">
    <property type="entry name" value="OsmC/Ohrsf"/>
</dbReference>